<dbReference type="EMBL" id="WMKA01000038">
    <property type="protein sequence ID" value="MTG90104.1"/>
    <property type="molecule type" value="Genomic_DNA"/>
</dbReference>
<evidence type="ECO:0000313" key="2">
    <source>
        <dbReference type="Proteomes" id="UP000440668"/>
    </source>
</evidence>
<protein>
    <submittedName>
        <fullName evidence="1">Uncharacterized protein</fullName>
    </submittedName>
</protein>
<dbReference type="Proteomes" id="UP000440668">
    <property type="component" value="Unassembled WGS sequence"/>
</dbReference>
<sequence length="66" mass="6983">MIVHGAYQAAPEPGQPADGPVREVAVEAATHEAARDQLYAAAGDGERLLGVRVVGRAESYRPRATR</sequence>
<reference evidence="1 2" key="1">
    <citation type="submission" date="2019-11" db="EMBL/GenBank/DDBJ databases">
        <title>Cellulosimicrobium composti sp. nov. isolated from a compost.</title>
        <authorList>
            <person name="Yang Y."/>
        </authorList>
    </citation>
    <scope>NUCLEOTIDE SEQUENCE [LARGE SCALE GENOMIC DNA]</scope>
    <source>
        <strain evidence="1 2">BIT-GX5</strain>
    </source>
</reference>
<name>A0A6N7ZKR1_9MICO</name>
<proteinExistence type="predicted"/>
<gene>
    <name evidence="1" type="ORF">GJV82_14285</name>
</gene>
<dbReference type="AlphaFoldDB" id="A0A6N7ZKR1"/>
<accession>A0A6N7ZKR1</accession>
<organism evidence="1 2">
    <name type="scientific">Cellulosimicrobium composti</name>
    <dbReference type="NCBI Taxonomy" id="2672572"/>
    <lineage>
        <taxon>Bacteria</taxon>
        <taxon>Bacillati</taxon>
        <taxon>Actinomycetota</taxon>
        <taxon>Actinomycetes</taxon>
        <taxon>Micrococcales</taxon>
        <taxon>Promicromonosporaceae</taxon>
        <taxon>Cellulosimicrobium</taxon>
    </lineage>
</organism>
<dbReference type="RefSeq" id="WP_155099689.1">
    <property type="nucleotide sequence ID" value="NZ_WMKA01000038.1"/>
</dbReference>
<evidence type="ECO:0000313" key="1">
    <source>
        <dbReference type="EMBL" id="MTG90104.1"/>
    </source>
</evidence>
<comment type="caution">
    <text evidence="1">The sequence shown here is derived from an EMBL/GenBank/DDBJ whole genome shotgun (WGS) entry which is preliminary data.</text>
</comment>